<gene>
    <name evidence="1" type="ORF">AG1IA_00403</name>
</gene>
<dbReference type="AlphaFoldDB" id="L8X5N6"/>
<evidence type="ECO:0000313" key="2">
    <source>
        <dbReference type="Proteomes" id="UP000011668"/>
    </source>
</evidence>
<comment type="caution">
    <text evidence="1">The sequence shown here is derived from an EMBL/GenBank/DDBJ whole genome shotgun (WGS) entry which is preliminary data.</text>
</comment>
<name>L8X5N6_THACA</name>
<reference evidence="1 2" key="1">
    <citation type="journal article" date="2013" name="Nat. Commun.">
        <title>The evolution and pathogenic mechanisms of the rice sheath blight pathogen.</title>
        <authorList>
            <person name="Zheng A."/>
            <person name="Lin R."/>
            <person name="Xu L."/>
            <person name="Qin P."/>
            <person name="Tang C."/>
            <person name="Ai P."/>
            <person name="Zhang D."/>
            <person name="Liu Y."/>
            <person name="Sun Z."/>
            <person name="Feng H."/>
            <person name="Wang Y."/>
            <person name="Chen Y."/>
            <person name="Liang X."/>
            <person name="Fu R."/>
            <person name="Li Q."/>
            <person name="Zhang J."/>
            <person name="Yu X."/>
            <person name="Xie Z."/>
            <person name="Ding L."/>
            <person name="Guan P."/>
            <person name="Tang J."/>
            <person name="Liang Y."/>
            <person name="Wang S."/>
            <person name="Deng Q."/>
            <person name="Li S."/>
            <person name="Zhu J."/>
            <person name="Wang L."/>
            <person name="Liu H."/>
            <person name="Li P."/>
        </authorList>
    </citation>
    <scope>NUCLEOTIDE SEQUENCE [LARGE SCALE GENOMIC DNA]</scope>
    <source>
        <strain evidence="2">AG-1 IA</strain>
    </source>
</reference>
<evidence type="ECO:0000313" key="1">
    <source>
        <dbReference type="EMBL" id="ELU45525.1"/>
    </source>
</evidence>
<keyword evidence="2" id="KW-1185">Reference proteome</keyword>
<dbReference type="Proteomes" id="UP000011668">
    <property type="component" value="Unassembled WGS sequence"/>
</dbReference>
<dbReference type="HOGENOM" id="CLU_1595663_0_0_1"/>
<organism evidence="1 2">
    <name type="scientific">Thanatephorus cucumeris (strain AG1-IA)</name>
    <name type="common">Rice sheath blight fungus</name>
    <name type="synonym">Rhizoctonia solani</name>
    <dbReference type="NCBI Taxonomy" id="983506"/>
    <lineage>
        <taxon>Eukaryota</taxon>
        <taxon>Fungi</taxon>
        <taxon>Dikarya</taxon>
        <taxon>Basidiomycota</taxon>
        <taxon>Agaricomycotina</taxon>
        <taxon>Agaricomycetes</taxon>
        <taxon>Cantharellales</taxon>
        <taxon>Ceratobasidiaceae</taxon>
        <taxon>Rhizoctonia</taxon>
        <taxon>Rhizoctonia solani AG-1</taxon>
    </lineage>
</organism>
<sequence length="167" mass="19274">MSRPHKRYYAKATRFTCRLGADCVSDKVAFERLLLMFVLLSLGLESSAFERPFSPWCDVFRASRRFFSCCLTATLRQERVKNTNLRDLFETFFFVREVFEIGLFSYWSLGWAFHTGIFGVIDSLSGHHSDRRRLPYIFHVIGRMLPTASVSVVSDHGVGSKRNNGIM</sequence>
<proteinExistence type="predicted"/>
<protein>
    <submittedName>
        <fullName evidence="1">Uncharacterized protein</fullName>
    </submittedName>
</protein>
<dbReference type="EMBL" id="AFRT01000065">
    <property type="protein sequence ID" value="ELU45525.1"/>
    <property type="molecule type" value="Genomic_DNA"/>
</dbReference>
<accession>L8X5N6</accession>